<dbReference type="PANTHER" id="PTHR43335">
    <property type="entry name" value="ABC TRANSPORTER, ATP-BINDING PROTEIN"/>
    <property type="match status" value="1"/>
</dbReference>
<dbReference type="InterPro" id="IPR003593">
    <property type="entry name" value="AAA+_ATPase"/>
</dbReference>
<accession>A0A077EJ86</accession>
<evidence type="ECO:0000313" key="7">
    <source>
        <dbReference type="Proteomes" id="UP000028933"/>
    </source>
</evidence>
<reference evidence="6" key="2">
    <citation type="journal article" date="2015" name="Genome Biol. Evol.">
        <title>Complete Genome Sequence and Transcriptomic Analysis of the Novel Pathogen Elizabethkingia anophelis in Response to Oxidative Stress.</title>
        <authorList>
            <person name="Li Y."/>
            <person name="Liu Y."/>
            <person name="Chew S.C."/>
            <person name="Tay M."/>
            <person name="Salido M.M."/>
            <person name="Teo J."/>
            <person name="Lauro F.M."/>
            <person name="Givskov M."/>
            <person name="Yang L."/>
        </authorList>
    </citation>
    <scope>NUCLEOTIDE SEQUENCE</scope>
    <source>
        <strain evidence="6">NUHP1</strain>
    </source>
</reference>
<dbReference type="HOGENOM" id="CLU_000604_1_2_10"/>
<dbReference type="Pfam" id="PF00005">
    <property type="entry name" value="ABC_tran"/>
    <property type="match status" value="1"/>
</dbReference>
<dbReference type="GO" id="GO:0016887">
    <property type="term" value="F:ATP hydrolysis activity"/>
    <property type="evidence" value="ECO:0007669"/>
    <property type="project" value="InterPro"/>
</dbReference>
<evidence type="ECO:0000256" key="2">
    <source>
        <dbReference type="ARBA" id="ARBA00022448"/>
    </source>
</evidence>
<sequence length="300" mass="33896">MENTIDIKDLSFSFNKGKPILKDLTIKVPKGSIFGFLGANGAGKSTTMRFIIGALTDTDKTIRIFGQDLETFYPDGFKRIGSLIDYPAFYDHLSGWDNLMVLSQIRQLPKKNAEEVLHLVGLWEARNTKMKKYSLGMKQRLAIAMSLLGNPELLILDEPVNGLDPNGMIEIRELLLKLNQEKGITIFISSHLLQEIEKMITHLAIISHGEIKFMGSKEELNKLYQYSRVKVGINNALQYIDKIPSIYNPKLINENTMECAVGSKEEVIALNTLLVSQQAEIFELKSNTGLEDWFIELTKN</sequence>
<dbReference type="InterPro" id="IPR003439">
    <property type="entry name" value="ABC_transporter-like_ATP-bd"/>
</dbReference>
<dbReference type="Gene3D" id="3.40.50.300">
    <property type="entry name" value="P-loop containing nucleotide triphosphate hydrolases"/>
    <property type="match status" value="1"/>
</dbReference>
<name>A0A077EJ86_9FLAO</name>
<evidence type="ECO:0000259" key="5">
    <source>
        <dbReference type="PROSITE" id="PS50893"/>
    </source>
</evidence>
<keyword evidence="4 6" id="KW-0067">ATP-binding</keyword>
<dbReference type="KEGG" id="eao:BD94_1800"/>
<dbReference type="PROSITE" id="PS50893">
    <property type="entry name" value="ABC_TRANSPORTER_2"/>
    <property type="match status" value="1"/>
</dbReference>
<dbReference type="SMART" id="SM00382">
    <property type="entry name" value="AAA"/>
    <property type="match status" value="1"/>
</dbReference>
<dbReference type="STRING" id="1338011.BD94_1800"/>
<evidence type="ECO:0000256" key="1">
    <source>
        <dbReference type="ARBA" id="ARBA00005417"/>
    </source>
</evidence>
<dbReference type="PROSITE" id="PS00211">
    <property type="entry name" value="ABC_TRANSPORTER_1"/>
    <property type="match status" value="1"/>
</dbReference>
<evidence type="ECO:0000256" key="4">
    <source>
        <dbReference type="ARBA" id="ARBA00022840"/>
    </source>
</evidence>
<dbReference type="RefSeq" id="WP_024564511.1">
    <property type="nucleotide sequence ID" value="NZ_CP007547.1"/>
</dbReference>
<dbReference type="PANTHER" id="PTHR43335:SF4">
    <property type="entry name" value="ABC TRANSPORTER, ATP-BINDING PROTEIN"/>
    <property type="match status" value="1"/>
</dbReference>
<dbReference type="AlphaFoldDB" id="A0A077EJ86"/>
<keyword evidence="3" id="KW-0547">Nucleotide-binding</keyword>
<comment type="similarity">
    <text evidence="1">Belongs to the ABC transporter superfamily.</text>
</comment>
<evidence type="ECO:0000256" key="3">
    <source>
        <dbReference type="ARBA" id="ARBA00022741"/>
    </source>
</evidence>
<dbReference type="Proteomes" id="UP000028933">
    <property type="component" value="Chromosome"/>
</dbReference>
<dbReference type="SUPFAM" id="SSF52540">
    <property type="entry name" value="P-loop containing nucleoside triphosphate hydrolases"/>
    <property type="match status" value="1"/>
</dbReference>
<evidence type="ECO:0000313" key="6">
    <source>
        <dbReference type="EMBL" id="AIL45575.1"/>
    </source>
</evidence>
<dbReference type="InterPro" id="IPR017871">
    <property type="entry name" value="ABC_transporter-like_CS"/>
</dbReference>
<gene>
    <name evidence="6" type="ORF">BD94_1800</name>
</gene>
<keyword evidence="2" id="KW-0813">Transport</keyword>
<feature type="domain" description="ABC transporter" evidence="5">
    <location>
        <begin position="5"/>
        <end position="233"/>
    </location>
</feature>
<reference evidence="6" key="1">
    <citation type="journal article" date="2013" name="Lancet">
        <title>First case of E anophelis outbreak in an intensive-care unit.</title>
        <authorList>
            <person name="Teo J."/>
            <person name="Tan S.Y."/>
            <person name="Tay M."/>
            <person name="Ding Y."/>
            <person name="Kjelleberg S."/>
            <person name="Givskov M."/>
            <person name="Lin R.T."/>
            <person name="Yang L."/>
        </authorList>
    </citation>
    <scope>NUCLEOTIDE SEQUENCE [LARGE SCALE GENOMIC DNA]</scope>
    <source>
        <strain evidence="6">NUHP1</strain>
    </source>
</reference>
<dbReference type="eggNOG" id="COG1131">
    <property type="taxonomic scope" value="Bacteria"/>
</dbReference>
<protein>
    <submittedName>
        <fullName evidence="6">ABC transporter, ATP-binding protein</fullName>
    </submittedName>
</protein>
<organism evidence="6 7">
    <name type="scientific">Elizabethkingia anophelis NUHP1</name>
    <dbReference type="NCBI Taxonomy" id="1338011"/>
    <lineage>
        <taxon>Bacteria</taxon>
        <taxon>Pseudomonadati</taxon>
        <taxon>Bacteroidota</taxon>
        <taxon>Flavobacteriia</taxon>
        <taxon>Flavobacteriales</taxon>
        <taxon>Weeksellaceae</taxon>
        <taxon>Elizabethkingia</taxon>
    </lineage>
</organism>
<dbReference type="InterPro" id="IPR027417">
    <property type="entry name" value="P-loop_NTPase"/>
</dbReference>
<dbReference type="GO" id="GO:0005524">
    <property type="term" value="F:ATP binding"/>
    <property type="evidence" value="ECO:0007669"/>
    <property type="project" value="UniProtKB-KW"/>
</dbReference>
<proteinExistence type="inferred from homology"/>
<dbReference type="EMBL" id="CP007547">
    <property type="protein sequence ID" value="AIL45575.1"/>
    <property type="molecule type" value="Genomic_DNA"/>
</dbReference>